<accession>A0AA39F1I6</accession>
<dbReference type="EMBL" id="JAQQBS010001423">
    <property type="protein sequence ID" value="KAK0160258.1"/>
    <property type="molecule type" value="Genomic_DNA"/>
</dbReference>
<name>A0AA39F1I6_9HYME</name>
<keyword evidence="3" id="KW-1185">Reference proteome</keyword>
<sequence>MEENINNKGDVPPPGFYNPKYDIAHKGFDTERKLKRLINNPCVNHRSTDCNSASSAQKEKLGTGSKVRTHERNHVRAGGVAIYHNKENAVNILTSQVELTAMQSTSNATVAEDVGDICISVSYDEWTENSNRGWVENVELASGSRDADRKFVRCREGRLPA</sequence>
<evidence type="ECO:0000313" key="2">
    <source>
        <dbReference type="EMBL" id="KAK0160258.1"/>
    </source>
</evidence>
<organism evidence="2 3">
    <name type="scientific">Microctonus aethiopoides</name>
    <dbReference type="NCBI Taxonomy" id="144406"/>
    <lineage>
        <taxon>Eukaryota</taxon>
        <taxon>Metazoa</taxon>
        <taxon>Ecdysozoa</taxon>
        <taxon>Arthropoda</taxon>
        <taxon>Hexapoda</taxon>
        <taxon>Insecta</taxon>
        <taxon>Pterygota</taxon>
        <taxon>Neoptera</taxon>
        <taxon>Endopterygota</taxon>
        <taxon>Hymenoptera</taxon>
        <taxon>Apocrita</taxon>
        <taxon>Ichneumonoidea</taxon>
        <taxon>Braconidae</taxon>
        <taxon>Euphorinae</taxon>
        <taxon>Microctonus</taxon>
    </lineage>
</organism>
<evidence type="ECO:0000313" key="3">
    <source>
        <dbReference type="Proteomes" id="UP001168990"/>
    </source>
</evidence>
<dbReference type="AlphaFoldDB" id="A0AA39F1I6"/>
<protein>
    <submittedName>
        <fullName evidence="2">Uncharacterized protein</fullName>
    </submittedName>
</protein>
<comment type="caution">
    <text evidence="2">The sequence shown here is derived from an EMBL/GenBank/DDBJ whole genome shotgun (WGS) entry which is preliminary data.</text>
</comment>
<feature type="region of interest" description="Disordered" evidence="1">
    <location>
        <begin position="48"/>
        <end position="67"/>
    </location>
</feature>
<evidence type="ECO:0000256" key="1">
    <source>
        <dbReference type="SAM" id="MobiDB-lite"/>
    </source>
</evidence>
<reference evidence="2" key="1">
    <citation type="journal article" date="2023" name="bioRxiv">
        <title>Scaffold-level genome assemblies of two parasitoid biocontrol wasps reveal the parthenogenesis mechanism and an associated novel virus.</title>
        <authorList>
            <person name="Inwood S."/>
            <person name="Skelly J."/>
            <person name="Guhlin J."/>
            <person name="Harrop T."/>
            <person name="Goldson S."/>
            <person name="Dearden P."/>
        </authorList>
    </citation>
    <scope>NUCLEOTIDE SEQUENCE</scope>
    <source>
        <strain evidence="2">Irish</strain>
        <tissue evidence="2">Whole body</tissue>
    </source>
</reference>
<dbReference type="Proteomes" id="UP001168990">
    <property type="component" value="Unassembled WGS sequence"/>
</dbReference>
<proteinExistence type="predicted"/>
<reference evidence="2" key="2">
    <citation type="submission" date="2023-03" db="EMBL/GenBank/DDBJ databases">
        <authorList>
            <person name="Inwood S.N."/>
            <person name="Skelly J.G."/>
            <person name="Guhlin J."/>
            <person name="Harrop T.W.R."/>
            <person name="Goldson S.G."/>
            <person name="Dearden P.K."/>
        </authorList>
    </citation>
    <scope>NUCLEOTIDE SEQUENCE</scope>
    <source>
        <strain evidence="2">Irish</strain>
        <tissue evidence="2">Whole body</tissue>
    </source>
</reference>
<gene>
    <name evidence="2" type="ORF">PV328_007686</name>
</gene>